<dbReference type="EMBL" id="CP033121">
    <property type="protein sequence ID" value="AYO52231.1"/>
    <property type="molecule type" value="Genomic_DNA"/>
</dbReference>
<dbReference type="AlphaFoldDB" id="A0A3G2SWN1"/>
<dbReference type="RefSeq" id="WP_087554613.1">
    <property type="nucleotide sequence ID" value="NZ_CP033121.1"/>
</dbReference>
<name>A0A3G2SWN1_9GAMM</name>
<accession>A0A3G2SWN1</accession>
<protein>
    <submittedName>
        <fullName evidence="1">Uncharacterized protein</fullName>
    </submittedName>
</protein>
<sequence>MNQQYQFNQYEHKELYGLPRTAKLKGFVVVNEEKEDMLAMIQDKNGLFLSAYTESPKQALIFKTVDKAKAMIEEIGKPLLVSAMYESKKQYFVACFIKYEPLKGALSH</sequence>
<proteinExistence type="predicted"/>
<evidence type="ECO:0000313" key="1">
    <source>
        <dbReference type="EMBL" id="AYO52231.1"/>
    </source>
</evidence>
<dbReference type="Proteomes" id="UP000279962">
    <property type="component" value="Plasmid p12_010062"/>
</dbReference>
<gene>
    <name evidence="1" type="ORF">CDG68_00335</name>
</gene>
<organism evidence="1 2">
    <name type="scientific">Acinetobacter wuhouensis</name>
    <dbReference type="NCBI Taxonomy" id="1879050"/>
    <lineage>
        <taxon>Bacteria</taxon>
        <taxon>Pseudomonadati</taxon>
        <taxon>Pseudomonadota</taxon>
        <taxon>Gammaproteobacteria</taxon>
        <taxon>Moraxellales</taxon>
        <taxon>Moraxellaceae</taxon>
        <taxon>Acinetobacter</taxon>
    </lineage>
</organism>
<reference evidence="1 2" key="1">
    <citation type="submission" date="2018-10" db="EMBL/GenBank/DDBJ databases">
        <title>The complete genome of Acinetobacter wuhouensis strain WCHAW010062.</title>
        <authorList>
            <person name="Hu Y."/>
            <person name="Long H."/>
            <person name="Feng Y."/>
            <person name="Zong Z."/>
        </authorList>
    </citation>
    <scope>NUCLEOTIDE SEQUENCE [LARGE SCALE GENOMIC DNA]</scope>
    <source>
        <strain evidence="1 2">WCHAW010062</strain>
        <plasmid evidence="1 2">p12_010062</plasmid>
    </source>
</reference>
<evidence type="ECO:0000313" key="2">
    <source>
        <dbReference type="Proteomes" id="UP000279962"/>
    </source>
</evidence>
<geneLocation type="plasmid" evidence="1 2">
    <name>p12_010062</name>
</geneLocation>
<keyword evidence="1" id="KW-0614">Plasmid</keyword>